<feature type="domain" description="O-antigen ligase-related" evidence="6">
    <location>
        <begin position="190"/>
        <end position="348"/>
    </location>
</feature>
<feature type="transmembrane region" description="Helical" evidence="5">
    <location>
        <begin position="337"/>
        <end position="356"/>
    </location>
</feature>
<protein>
    <recommendedName>
        <fullName evidence="6">O-antigen ligase-related domain-containing protein</fullName>
    </recommendedName>
</protein>
<sequence length="431" mass="48094">MNIVSRIPADDRDALVLATVYEEPRKIPFWEQALLSIWFLNAFVPLPMETPLRYLIVLWFVAQLFLYKDEIIPVMLKAWPLFPIQLFGLMSVAWSPFTGDALRTALLFLLTPIVALITIARFDISTILRCMFFAGVAALVVCAPYYDTMHAGGPYPQKNYFAQQMLLVALLSLTTLLNDKSWPWTRMLAAVAFPVALLFMLRAPSATALVFAAIGIAGLMGVKFLWVSISRIRHLRSLLVLTAFSAILLGAMFVLNQTHQSYLQDFLAALGKDSTFTGRTAIWAAGEVAAAEHPWIGHGHSGFWHISNGAAQSINETDFKPYGTQLTFHNAYLEVRVHLGFIGLALYLLMWAWCGYRLLLQFFQQTSLEMSAWLVFGGIVFVSTFTESTAWSSFNTALNLLYIGAAATLSPVRRKRVGEMPVFITGNRSAA</sequence>
<dbReference type="EMBL" id="AWFH01000045">
    <property type="protein sequence ID" value="KCZ59237.1"/>
    <property type="molecule type" value="Genomic_DNA"/>
</dbReference>
<feature type="transmembrane region" description="Helical" evidence="5">
    <location>
        <begin position="368"/>
        <end position="385"/>
    </location>
</feature>
<dbReference type="STRING" id="1280948.HY36_08135"/>
<gene>
    <name evidence="7" type="ORF">HY36_08135</name>
</gene>
<evidence type="ECO:0000256" key="1">
    <source>
        <dbReference type="ARBA" id="ARBA00004141"/>
    </source>
</evidence>
<comment type="caution">
    <text evidence="7">The sequence shown here is derived from an EMBL/GenBank/DDBJ whole genome shotgun (WGS) entry which is preliminary data.</text>
</comment>
<evidence type="ECO:0000256" key="4">
    <source>
        <dbReference type="ARBA" id="ARBA00023136"/>
    </source>
</evidence>
<dbReference type="PANTHER" id="PTHR37422">
    <property type="entry name" value="TEICHURONIC ACID BIOSYNTHESIS PROTEIN TUAE"/>
    <property type="match status" value="1"/>
</dbReference>
<evidence type="ECO:0000259" key="6">
    <source>
        <dbReference type="Pfam" id="PF04932"/>
    </source>
</evidence>
<proteinExistence type="predicted"/>
<dbReference type="Pfam" id="PF04932">
    <property type="entry name" value="Wzy_C"/>
    <property type="match status" value="1"/>
</dbReference>
<evidence type="ECO:0000256" key="2">
    <source>
        <dbReference type="ARBA" id="ARBA00022692"/>
    </source>
</evidence>
<feature type="transmembrane region" description="Helical" evidence="5">
    <location>
        <begin position="127"/>
        <end position="146"/>
    </location>
</feature>
<dbReference type="Proteomes" id="UP000024547">
    <property type="component" value="Unassembled WGS sequence"/>
</dbReference>
<feature type="transmembrane region" description="Helical" evidence="5">
    <location>
        <begin position="161"/>
        <end position="177"/>
    </location>
</feature>
<keyword evidence="4 5" id="KW-0472">Membrane</keyword>
<keyword evidence="3 5" id="KW-1133">Transmembrane helix</keyword>
<dbReference type="InterPro" id="IPR051533">
    <property type="entry name" value="WaaL-like"/>
</dbReference>
<evidence type="ECO:0000313" key="7">
    <source>
        <dbReference type="EMBL" id="KCZ59237.1"/>
    </source>
</evidence>
<feature type="transmembrane region" description="Helical" evidence="5">
    <location>
        <begin position="51"/>
        <end position="67"/>
    </location>
</feature>
<dbReference type="OrthoDB" id="4391260at2"/>
<feature type="transmembrane region" description="Helical" evidence="5">
    <location>
        <begin position="184"/>
        <end position="201"/>
    </location>
</feature>
<dbReference type="InterPro" id="IPR007016">
    <property type="entry name" value="O-antigen_ligase-rel_domated"/>
</dbReference>
<dbReference type="RefSeq" id="WP_035553806.1">
    <property type="nucleotide sequence ID" value="NZ_AWFH01000045.1"/>
</dbReference>
<reference evidence="7 8" key="1">
    <citation type="journal article" date="2014" name="Antonie Van Leeuwenhoek">
        <title>Hyphomonas beringensis sp. nov. and Hyphomonas chukchiensis sp. nov., isolated from surface seawater of the Bering Sea and Chukchi Sea.</title>
        <authorList>
            <person name="Li C."/>
            <person name="Lai Q."/>
            <person name="Li G."/>
            <person name="Dong C."/>
            <person name="Wang J."/>
            <person name="Liao Y."/>
            <person name="Shao Z."/>
        </authorList>
    </citation>
    <scope>NUCLEOTIDE SEQUENCE [LARGE SCALE GENOMIC DNA]</scope>
    <source>
        <strain evidence="7 8">22II1-22F38</strain>
    </source>
</reference>
<dbReference type="PATRIC" id="fig|1280948.3.peg.2742"/>
<comment type="subcellular location">
    <subcellularLocation>
        <location evidence="1">Membrane</location>
        <topology evidence="1">Multi-pass membrane protein</topology>
    </subcellularLocation>
</comment>
<feature type="transmembrane region" description="Helical" evidence="5">
    <location>
        <begin position="207"/>
        <end position="226"/>
    </location>
</feature>
<keyword evidence="2 5" id="KW-0812">Transmembrane</keyword>
<evidence type="ECO:0000256" key="5">
    <source>
        <dbReference type="SAM" id="Phobius"/>
    </source>
</evidence>
<dbReference type="PANTHER" id="PTHR37422:SF13">
    <property type="entry name" value="LIPOPOLYSACCHARIDE BIOSYNTHESIS PROTEIN PA4999-RELATED"/>
    <property type="match status" value="1"/>
</dbReference>
<keyword evidence="8" id="KW-1185">Reference proteome</keyword>
<feature type="transmembrane region" description="Helical" evidence="5">
    <location>
        <begin position="101"/>
        <end position="120"/>
    </location>
</feature>
<evidence type="ECO:0000256" key="3">
    <source>
        <dbReference type="ARBA" id="ARBA00022989"/>
    </source>
</evidence>
<dbReference type="eggNOG" id="COG3307">
    <property type="taxonomic scope" value="Bacteria"/>
</dbReference>
<organism evidence="7 8">
    <name type="scientific">Hyphomonas atlantica</name>
    <dbReference type="NCBI Taxonomy" id="1280948"/>
    <lineage>
        <taxon>Bacteria</taxon>
        <taxon>Pseudomonadati</taxon>
        <taxon>Pseudomonadota</taxon>
        <taxon>Alphaproteobacteria</taxon>
        <taxon>Hyphomonadales</taxon>
        <taxon>Hyphomonadaceae</taxon>
        <taxon>Hyphomonas</taxon>
    </lineage>
</organism>
<evidence type="ECO:0000313" key="8">
    <source>
        <dbReference type="Proteomes" id="UP000024547"/>
    </source>
</evidence>
<feature type="transmembrane region" description="Helical" evidence="5">
    <location>
        <begin position="74"/>
        <end position="95"/>
    </location>
</feature>
<feature type="transmembrane region" description="Helical" evidence="5">
    <location>
        <begin position="238"/>
        <end position="255"/>
    </location>
</feature>
<accession>A0A059DZ26</accession>
<dbReference type="AlphaFoldDB" id="A0A059DZ26"/>
<name>A0A059DZ26_9PROT</name>
<dbReference type="GO" id="GO:0016020">
    <property type="term" value="C:membrane"/>
    <property type="evidence" value="ECO:0007669"/>
    <property type="project" value="UniProtKB-SubCell"/>
</dbReference>